<organism evidence="2 3">
    <name type="scientific">Paramecium octaurelia</name>
    <dbReference type="NCBI Taxonomy" id="43137"/>
    <lineage>
        <taxon>Eukaryota</taxon>
        <taxon>Sar</taxon>
        <taxon>Alveolata</taxon>
        <taxon>Ciliophora</taxon>
        <taxon>Intramacronucleata</taxon>
        <taxon>Oligohymenophorea</taxon>
        <taxon>Peniculida</taxon>
        <taxon>Parameciidae</taxon>
        <taxon>Paramecium</taxon>
    </lineage>
</organism>
<name>A0A8S1XRM6_PAROT</name>
<gene>
    <name evidence="2" type="ORF">POCTA_138.1.T1310014</name>
</gene>
<reference evidence="2" key="1">
    <citation type="submission" date="2021-01" db="EMBL/GenBank/DDBJ databases">
        <authorList>
            <consortium name="Genoscope - CEA"/>
            <person name="William W."/>
        </authorList>
    </citation>
    <scope>NUCLEOTIDE SEQUENCE</scope>
</reference>
<evidence type="ECO:0000313" key="3">
    <source>
        <dbReference type="Proteomes" id="UP000683925"/>
    </source>
</evidence>
<keyword evidence="1" id="KW-0812">Transmembrane</keyword>
<dbReference type="EMBL" id="CAJJDP010000131">
    <property type="protein sequence ID" value="CAD8203789.1"/>
    <property type="molecule type" value="Genomic_DNA"/>
</dbReference>
<dbReference type="Proteomes" id="UP000683925">
    <property type="component" value="Unassembled WGS sequence"/>
</dbReference>
<keyword evidence="1" id="KW-1133">Transmembrane helix</keyword>
<evidence type="ECO:0000256" key="1">
    <source>
        <dbReference type="SAM" id="Phobius"/>
    </source>
</evidence>
<accession>A0A8S1XRM6</accession>
<keyword evidence="1" id="KW-0472">Membrane</keyword>
<evidence type="ECO:0000313" key="2">
    <source>
        <dbReference type="EMBL" id="CAD8203789.1"/>
    </source>
</evidence>
<protein>
    <submittedName>
        <fullName evidence="2">Uncharacterized protein</fullName>
    </submittedName>
</protein>
<feature type="transmembrane region" description="Helical" evidence="1">
    <location>
        <begin position="12"/>
        <end position="30"/>
    </location>
</feature>
<sequence length="88" mass="10556">MRLDSVQPYEQMRFFCLFTLSFHSLVIQWIRVHIHIKKLMSLMHLLLHNDTLRITEVIKQIIRCRQISFGLNDVWTLSNGTGSRRIIF</sequence>
<proteinExistence type="predicted"/>
<dbReference type="AlphaFoldDB" id="A0A8S1XRM6"/>
<keyword evidence="3" id="KW-1185">Reference proteome</keyword>
<comment type="caution">
    <text evidence="2">The sequence shown here is derived from an EMBL/GenBank/DDBJ whole genome shotgun (WGS) entry which is preliminary data.</text>
</comment>